<evidence type="ECO:0000313" key="1">
    <source>
        <dbReference type="EMBL" id="KAH6603967.1"/>
    </source>
</evidence>
<name>A0A9P8TTE5_9HYPO</name>
<organism evidence="1 2">
    <name type="scientific">Trichoderma cornu-damae</name>
    <dbReference type="NCBI Taxonomy" id="654480"/>
    <lineage>
        <taxon>Eukaryota</taxon>
        <taxon>Fungi</taxon>
        <taxon>Dikarya</taxon>
        <taxon>Ascomycota</taxon>
        <taxon>Pezizomycotina</taxon>
        <taxon>Sordariomycetes</taxon>
        <taxon>Hypocreomycetidae</taxon>
        <taxon>Hypocreales</taxon>
        <taxon>Hypocreaceae</taxon>
        <taxon>Trichoderma</taxon>
    </lineage>
</organism>
<protein>
    <submittedName>
        <fullName evidence="1">Uncharacterized protein</fullName>
    </submittedName>
</protein>
<dbReference type="EMBL" id="JAIWOZ010000006">
    <property type="protein sequence ID" value="KAH6603967.1"/>
    <property type="molecule type" value="Genomic_DNA"/>
</dbReference>
<sequence length="280" mass="30096">MVRIFEFLGDLIPLSLEVGLDLSGVLIIYIDANVVCVVCGIRVARELGPSTITSSIIRTGLFLPKLTVAPVSLTTHVMISSPLLSVWLGPVPASEGTSGSASVELWAVWTELTGAAHHVTSKGLSVDWATILACVVATLAEVGGGGVISRNRYPPVESSPAKQLRQINANMLHAFVSSCVVTNALGELIDVVPHNGVAADRLVSRFRIEEPDAGDFPVVTKTFRLVGAVALGLHQMTKQTVELGIRQRHLRVRLSGWYITVLFHAGCSRWRVGHRRGRNG</sequence>
<reference evidence="1" key="1">
    <citation type="submission" date="2021-08" db="EMBL/GenBank/DDBJ databases">
        <title>Chromosome-Level Trichoderma cornu-damae using Hi-C Data.</title>
        <authorList>
            <person name="Kim C.S."/>
        </authorList>
    </citation>
    <scope>NUCLEOTIDE SEQUENCE</scope>
    <source>
        <strain evidence="1">KA19-0412C</strain>
    </source>
</reference>
<keyword evidence="2" id="KW-1185">Reference proteome</keyword>
<proteinExistence type="predicted"/>
<accession>A0A9P8TTE5</accession>
<comment type="caution">
    <text evidence="1">The sequence shown here is derived from an EMBL/GenBank/DDBJ whole genome shotgun (WGS) entry which is preliminary data.</text>
</comment>
<dbReference type="AlphaFoldDB" id="A0A9P8TTE5"/>
<gene>
    <name evidence="1" type="ORF">Trco_007413</name>
</gene>
<evidence type="ECO:0000313" key="2">
    <source>
        <dbReference type="Proteomes" id="UP000827724"/>
    </source>
</evidence>
<dbReference type="Proteomes" id="UP000827724">
    <property type="component" value="Unassembled WGS sequence"/>
</dbReference>